<keyword evidence="2" id="KW-1185">Reference proteome</keyword>
<sequence length="159" mass="18159">MENLLSRMNTFPWKMTADQFIEHAKKLMEENENAKKADSASSSQTNSIPSLPPVPLNSLIVEYSSVLGPLQCSTSSYPGVPMNSPIAALPSIPTPSINYSLLLEAMEYCNTRQIYLDQQIIHQWRPGKREKHGILQAEWTLRYKILQVEQYDQDKEDIF</sequence>
<dbReference type="GeneID" id="9824942"/>
<organism evidence="2">
    <name type="scientific">Caenorhabditis remanei</name>
    <name type="common">Caenorhabditis vulgaris</name>
    <dbReference type="NCBI Taxonomy" id="31234"/>
    <lineage>
        <taxon>Eukaryota</taxon>
        <taxon>Metazoa</taxon>
        <taxon>Ecdysozoa</taxon>
        <taxon>Nematoda</taxon>
        <taxon>Chromadorea</taxon>
        <taxon>Rhabditida</taxon>
        <taxon>Rhabditina</taxon>
        <taxon>Rhabditomorpha</taxon>
        <taxon>Rhabditoidea</taxon>
        <taxon>Rhabditidae</taxon>
        <taxon>Peloderinae</taxon>
        <taxon>Caenorhabditis</taxon>
    </lineage>
</organism>
<dbReference type="AlphaFoldDB" id="E3N4C7"/>
<dbReference type="RefSeq" id="XP_003096735.2">
    <property type="nucleotide sequence ID" value="XM_003096687.2"/>
</dbReference>
<reference evidence="1" key="1">
    <citation type="submission" date="2007-07" db="EMBL/GenBank/DDBJ databases">
        <title>PCAP assembly of the Caenorhabditis remanei genome.</title>
        <authorList>
            <consortium name="The Caenorhabditis remanei Sequencing Consortium"/>
            <person name="Wilson R.K."/>
        </authorList>
    </citation>
    <scope>NUCLEOTIDE SEQUENCE [LARGE SCALE GENOMIC DNA]</scope>
    <source>
        <strain evidence="1">PB4641</strain>
    </source>
</reference>
<dbReference type="HOGENOM" id="CLU_107299_0_0_1"/>
<dbReference type="InParanoid" id="E3N4C7"/>
<evidence type="ECO:0000313" key="2">
    <source>
        <dbReference type="Proteomes" id="UP000008281"/>
    </source>
</evidence>
<name>E3N4C7_CAERE</name>
<dbReference type="CTD" id="9824942"/>
<proteinExistence type="predicted"/>
<protein>
    <submittedName>
        <fullName evidence="1">Uncharacterized protein</fullName>
    </submittedName>
</protein>
<dbReference type="KEGG" id="crq:GCK72_022426"/>
<dbReference type="Proteomes" id="UP000008281">
    <property type="component" value="Unassembled WGS sequence"/>
</dbReference>
<gene>
    <name evidence="1" type="ORF">CRE_22990</name>
</gene>
<evidence type="ECO:0000313" key="1">
    <source>
        <dbReference type="EMBL" id="EFO85501.1"/>
    </source>
</evidence>
<accession>E3N4C7</accession>
<dbReference type="EMBL" id="DS268525">
    <property type="protein sequence ID" value="EFO85501.1"/>
    <property type="molecule type" value="Genomic_DNA"/>
</dbReference>